<evidence type="ECO:0000313" key="1">
    <source>
        <dbReference type="EMBL" id="OSC33956.1"/>
    </source>
</evidence>
<gene>
    <name evidence="1" type="ORF">B8W67_08950</name>
</gene>
<dbReference type="AlphaFoldDB" id="A0A7I7SKZ6"/>
<dbReference type="OrthoDB" id="3215519at2"/>
<proteinExistence type="predicted"/>
<dbReference type="Gene3D" id="3.30.70.20">
    <property type="match status" value="1"/>
</dbReference>
<organism evidence="1 2">
    <name type="scientific">Mycolicibacillus koreensis</name>
    <dbReference type="NCBI Taxonomy" id="1069220"/>
    <lineage>
        <taxon>Bacteria</taxon>
        <taxon>Bacillati</taxon>
        <taxon>Actinomycetota</taxon>
        <taxon>Actinomycetes</taxon>
        <taxon>Mycobacteriales</taxon>
        <taxon>Mycobacteriaceae</taxon>
        <taxon>Mycolicibacillus</taxon>
    </lineage>
</organism>
<name>A0A7I7SKZ6_9MYCO</name>
<evidence type="ECO:0000313" key="2">
    <source>
        <dbReference type="Proteomes" id="UP000193577"/>
    </source>
</evidence>
<accession>A0A7I7SKZ6</accession>
<dbReference type="SUPFAM" id="SSF54862">
    <property type="entry name" value="4Fe-4S ferredoxins"/>
    <property type="match status" value="1"/>
</dbReference>
<sequence>MDDETDAGAYEVVIDQDICMAAGYCYRSHPQLFSEGEYGIAELIGGVPPGSTGPGPVALDAGEQLANAQEASRVCPSGAITVLPRSG</sequence>
<dbReference type="RefSeq" id="WP_085303542.1">
    <property type="nucleotide sequence ID" value="NZ_AP022594.1"/>
</dbReference>
<dbReference type="Proteomes" id="UP000193577">
    <property type="component" value="Unassembled WGS sequence"/>
</dbReference>
<dbReference type="EMBL" id="NCXO01000015">
    <property type="protein sequence ID" value="OSC33956.1"/>
    <property type="molecule type" value="Genomic_DNA"/>
</dbReference>
<keyword evidence="2" id="KW-1185">Reference proteome</keyword>
<comment type="caution">
    <text evidence="1">The sequence shown here is derived from an EMBL/GenBank/DDBJ whole genome shotgun (WGS) entry which is preliminary data.</text>
</comment>
<reference evidence="1 2" key="1">
    <citation type="submission" date="2017-04" db="EMBL/GenBank/DDBJ databases">
        <title>The new phylogeny of genus Mycobacterium.</title>
        <authorList>
            <person name="Tortoli E."/>
            <person name="Trovato A."/>
            <person name="Cirillo D.M."/>
        </authorList>
    </citation>
    <scope>NUCLEOTIDE SEQUENCE [LARGE SCALE GENOMIC DNA]</scope>
    <source>
        <strain evidence="1 2">KCTC 19819</strain>
    </source>
</reference>
<dbReference type="Pfam" id="PF13459">
    <property type="entry name" value="Fer4_15"/>
    <property type="match status" value="1"/>
</dbReference>
<protein>
    <submittedName>
        <fullName evidence="1">Uncharacterized protein</fullName>
    </submittedName>
</protein>